<sequence length="88" mass="9981">MQIPWDSLGFSVQDNTAIKKLGQGTSFVIYTPTVFGTATNYEIKVPDRATIKTDEILINYFDDHDAYVFGARQLKNNSIIEKEIVHLD</sequence>
<dbReference type="Proteomes" id="UP000608420">
    <property type="component" value="Unassembled WGS sequence"/>
</dbReference>
<keyword evidence="2" id="KW-1185">Reference proteome</keyword>
<protein>
    <submittedName>
        <fullName evidence="1">Uncharacterized protein</fullName>
    </submittedName>
</protein>
<accession>A0ABQ1VUZ4</accession>
<organism evidence="1 2">
    <name type="scientific">Paenibacillus aceti</name>
    <dbReference type="NCBI Taxonomy" id="1820010"/>
    <lineage>
        <taxon>Bacteria</taxon>
        <taxon>Bacillati</taxon>
        <taxon>Bacillota</taxon>
        <taxon>Bacilli</taxon>
        <taxon>Bacillales</taxon>
        <taxon>Paenibacillaceae</taxon>
        <taxon>Paenibacillus</taxon>
    </lineage>
</organism>
<dbReference type="RefSeq" id="WP_229716988.1">
    <property type="nucleotide sequence ID" value="NZ_BMIW01000013.1"/>
</dbReference>
<reference evidence="2" key="1">
    <citation type="journal article" date="2019" name="Int. J. Syst. Evol. Microbiol.">
        <title>The Global Catalogue of Microorganisms (GCM) 10K type strain sequencing project: providing services to taxonomists for standard genome sequencing and annotation.</title>
        <authorList>
            <consortium name="The Broad Institute Genomics Platform"/>
            <consortium name="The Broad Institute Genome Sequencing Center for Infectious Disease"/>
            <person name="Wu L."/>
            <person name="Ma J."/>
        </authorList>
    </citation>
    <scope>NUCLEOTIDE SEQUENCE [LARGE SCALE GENOMIC DNA]</scope>
    <source>
        <strain evidence="2">CGMCC 1.15420</strain>
    </source>
</reference>
<comment type="caution">
    <text evidence="1">The sequence shown here is derived from an EMBL/GenBank/DDBJ whole genome shotgun (WGS) entry which is preliminary data.</text>
</comment>
<gene>
    <name evidence="1" type="ORF">GCM10010913_21090</name>
</gene>
<dbReference type="EMBL" id="BMIW01000013">
    <property type="protein sequence ID" value="GGF99098.1"/>
    <property type="molecule type" value="Genomic_DNA"/>
</dbReference>
<name>A0ABQ1VUZ4_9BACL</name>
<evidence type="ECO:0000313" key="2">
    <source>
        <dbReference type="Proteomes" id="UP000608420"/>
    </source>
</evidence>
<proteinExistence type="predicted"/>
<evidence type="ECO:0000313" key="1">
    <source>
        <dbReference type="EMBL" id="GGF99098.1"/>
    </source>
</evidence>